<dbReference type="Pfam" id="PF01541">
    <property type="entry name" value="GIY-YIG"/>
    <property type="match status" value="1"/>
</dbReference>
<reference evidence="3 4" key="1">
    <citation type="submission" date="2018-06" db="EMBL/GenBank/DDBJ databases">
        <authorList>
            <consortium name="Pathogen Informatics"/>
            <person name="Doyle S."/>
        </authorList>
    </citation>
    <scope>NUCLEOTIDE SEQUENCE [LARGE SCALE GENOMIC DNA]</scope>
    <source>
        <strain evidence="3 4">NCTC13315</strain>
    </source>
</reference>
<evidence type="ECO:0000313" key="3">
    <source>
        <dbReference type="EMBL" id="STX29145.1"/>
    </source>
</evidence>
<dbReference type="SUPFAM" id="SSF82771">
    <property type="entry name" value="GIY-YIG endonuclease"/>
    <property type="match status" value="1"/>
</dbReference>
<dbReference type="RefSeq" id="WP_115302842.1">
    <property type="nucleotide sequence ID" value="NZ_CAAAHO010000004.1"/>
</dbReference>
<gene>
    <name evidence="3" type="ORF">NCTC13315_01680</name>
</gene>
<dbReference type="InterPro" id="IPR035901">
    <property type="entry name" value="GIY-YIG_endonuc_sf"/>
</dbReference>
<accession>A0A378I360</accession>
<dbReference type="OrthoDB" id="9807770at2"/>
<organism evidence="3 4">
    <name type="scientific">Legionella beliardensis</name>
    <dbReference type="NCBI Taxonomy" id="91822"/>
    <lineage>
        <taxon>Bacteria</taxon>
        <taxon>Pseudomonadati</taxon>
        <taxon>Pseudomonadota</taxon>
        <taxon>Gammaproteobacteria</taxon>
        <taxon>Legionellales</taxon>
        <taxon>Legionellaceae</taxon>
        <taxon>Legionella</taxon>
    </lineage>
</organism>
<feature type="domain" description="GIY-YIG" evidence="2">
    <location>
        <begin position="3"/>
        <end position="74"/>
    </location>
</feature>
<dbReference type="InterPro" id="IPR000305">
    <property type="entry name" value="GIY-YIG_endonuc"/>
</dbReference>
<proteinExistence type="inferred from homology"/>
<evidence type="ECO:0000259" key="2">
    <source>
        <dbReference type="PROSITE" id="PS50164"/>
    </source>
</evidence>
<dbReference type="AlphaFoldDB" id="A0A378I360"/>
<name>A0A378I360_9GAMM</name>
<keyword evidence="4" id="KW-1185">Reference proteome</keyword>
<evidence type="ECO:0000256" key="1">
    <source>
        <dbReference type="ARBA" id="ARBA00007435"/>
    </source>
</evidence>
<evidence type="ECO:0000313" key="4">
    <source>
        <dbReference type="Proteomes" id="UP000254968"/>
    </source>
</evidence>
<dbReference type="Gene3D" id="3.40.1440.10">
    <property type="entry name" value="GIY-YIG endonuclease"/>
    <property type="match status" value="1"/>
</dbReference>
<dbReference type="PANTHER" id="PTHR34477">
    <property type="entry name" value="UPF0213 PROTEIN YHBQ"/>
    <property type="match status" value="1"/>
</dbReference>
<dbReference type="PROSITE" id="PS50164">
    <property type="entry name" value="GIY_YIG"/>
    <property type="match status" value="1"/>
</dbReference>
<dbReference type="PANTHER" id="PTHR34477:SF5">
    <property type="entry name" value="BSL5627 PROTEIN"/>
    <property type="match status" value="1"/>
</dbReference>
<dbReference type="Proteomes" id="UP000254968">
    <property type="component" value="Unassembled WGS sequence"/>
</dbReference>
<dbReference type="InterPro" id="IPR050190">
    <property type="entry name" value="UPF0213_domain"/>
</dbReference>
<comment type="similarity">
    <text evidence="1">Belongs to the UPF0213 family.</text>
</comment>
<sequence length="74" mass="8850">MDKQYYVYILASKPYGTLYIGITSNLIQRIYQHQAGLIDGFTKKYNVHQLIYYEVHSDAYQAVARERCIKKWNR</sequence>
<protein>
    <submittedName>
        <fullName evidence="3">Excinuclease ABC, C subunit-like protein</fullName>
    </submittedName>
</protein>
<dbReference type="CDD" id="cd10448">
    <property type="entry name" value="GIY-YIG_unchar_3"/>
    <property type="match status" value="1"/>
</dbReference>
<dbReference type="EMBL" id="UGNV01000001">
    <property type="protein sequence ID" value="STX29145.1"/>
    <property type="molecule type" value="Genomic_DNA"/>
</dbReference>